<keyword evidence="7" id="KW-0106">Calcium</keyword>
<dbReference type="CDD" id="cd00051">
    <property type="entry name" value="EFh"/>
    <property type="match status" value="2"/>
</dbReference>
<feature type="domain" description="EF-hand" evidence="8">
    <location>
        <begin position="117"/>
        <end position="149"/>
    </location>
</feature>
<evidence type="ECO:0000256" key="5">
    <source>
        <dbReference type="ARBA" id="ARBA00022723"/>
    </source>
</evidence>
<dbReference type="InterPro" id="IPR011992">
    <property type="entry name" value="EF-hand-dom_pair"/>
</dbReference>
<dbReference type="SMART" id="SM00054">
    <property type="entry name" value="EFh"/>
    <property type="match status" value="4"/>
</dbReference>
<dbReference type="GeneID" id="114605532"/>
<dbReference type="OrthoDB" id="9015229at2759"/>
<sequence>MAQRLTEEQLTEYKEAFSLFDKDGDGAITTKELGTVMRSLGHNPTEAELQSMIDQVDANGSGTVDFAEFLSLMAKQSKDSDSEEEIREAFRVFDKDGNGYISTAELRHVLTNLGEKLTDEEVDEMIKEADVDGDGRVNYEEFVRVMMEK</sequence>
<dbReference type="AlphaFoldDB" id="A0A670JEP2"/>
<protein>
    <recommendedName>
        <fullName evidence="3">Calglandulin</fullName>
    </recommendedName>
    <alternativeName>
        <fullName evidence="4">Calmodulin</fullName>
    </alternativeName>
</protein>
<dbReference type="Proteomes" id="UP000472272">
    <property type="component" value="Chromosome 10"/>
</dbReference>
<evidence type="ECO:0000256" key="2">
    <source>
        <dbReference type="ARBA" id="ARBA00009763"/>
    </source>
</evidence>
<dbReference type="GO" id="GO:0005509">
    <property type="term" value="F:calcium ion binding"/>
    <property type="evidence" value="ECO:0007669"/>
    <property type="project" value="InterPro"/>
</dbReference>
<gene>
    <name evidence="9" type="primary">LOC114605532</name>
</gene>
<dbReference type="FunFam" id="1.10.238.10:FF:000034">
    <property type="entry name" value="Calmodulin"/>
    <property type="match status" value="1"/>
</dbReference>
<evidence type="ECO:0000256" key="4">
    <source>
        <dbReference type="ARBA" id="ARBA00020786"/>
    </source>
</evidence>
<dbReference type="Gene3D" id="1.10.238.10">
    <property type="entry name" value="EF-hand"/>
    <property type="match status" value="3"/>
</dbReference>
<reference evidence="9" key="3">
    <citation type="submission" date="2025-09" db="UniProtKB">
        <authorList>
            <consortium name="Ensembl"/>
        </authorList>
    </citation>
    <scope>IDENTIFICATION</scope>
</reference>
<evidence type="ECO:0000259" key="8">
    <source>
        <dbReference type="PROSITE" id="PS50222"/>
    </source>
</evidence>
<dbReference type="Ensembl" id="ENSPMRT00000023441.1">
    <property type="protein sequence ID" value="ENSPMRP00000022069.1"/>
    <property type="gene ID" value="ENSPMRG00000014355.1"/>
</dbReference>
<feature type="domain" description="EF-hand" evidence="8">
    <location>
        <begin position="44"/>
        <end position="79"/>
    </location>
</feature>
<keyword evidence="6" id="KW-0677">Repeat</keyword>
<dbReference type="SUPFAM" id="SSF47473">
    <property type="entry name" value="EF-hand"/>
    <property type="match status" value="1"/>
</dbReference>
<dbReference type="Pfam" id="PF13499">
    <property type="entry name" value="EF-hand_7"/>
    <property type="match status" value="2"/>
</dbReference>
<feature type="domain" description="EF-hand" evidence="8">
    <location>
        <begin position="8"/>
        <end position="43"/>
    </location>
</feature>
<dbReference type="RefSeq" id="XP_028602730.1">
    <property type="nucleotide sequence ID" value="XM_028746897.1"/>
</dbReference>
<reference evidence="9" key="2">
    <citation type="submission" date="2025-08" db="UniProtKB">
        <authorList>
            <consortium name="Ensembl"/>
        </authorList>
    </citation>
    <scope>IDENTIFICATION</scope>
</reference>
<comment type="similarity">
    <text evidence="2">Belongs to the calmodulin family.</text>
</comment>
<evidence type="ECO:0000256" key="3">
    <source>
        <dbReference type="ARBA" id="ARBA00017715"/>
    </source>
</evidence>
<dbReference type="PANTHER" id="PTHR23048:SF0">
    <property type="entry name" value="CALMODULIN LIKE 3"/>
    <property type="match status" value="1"/>
</dbReference>
<dbReference type="PRINTS" id="PR00450">
    <property type="entry name" value="RECOVERIN"/>
</dbReference>
<proteinExistence type="inferred from homology"/>
<comment type="function">
    <text evidence="1">May be involved in the cellular control mechanism of the secretion of toxins from the gland into the venom.</text>
</comment>
<dbReference type="OMA" id="MAHRFTP"/>
<dbReference type="PANTHER" id="PTHR23048">
    <property type="entry name" value="MYOSIN LIGHT CHAIN 1, 3"/>
    <property type="match status" value="1"/>
</dbReference>
<dbReference type="GO" id="GO:0005737">
    <property type="term" value="C:cytoplasm"/>
    <property type="evidence" value="ECO:0007669"/>
    <property type="project" value="UniProtKB-ARBA"/>
</dbReference>
<evidence type="ECO:0000256" key="6">
    <source>
        <dbReference type="ARBA" id="ARBA00022737"/>
    </source>
</evidence>
<keyword evidence="5" id="KW-0479">Metal-binding</keyword>
<name>A0A670JEP2_PODMU</name>
<dbReference type="GO" id="GO:0016460">
    <property type="term" value="C:myosin II complex"/>
    <property type="evidence" value="ECO:0007669"/>
    <property type="project" value="TreeGrafter"/>
</dbReference>
<dbReference type="GeneTree" id="ENSGT00940000169040"/>
<dbReference type="InterPro" id="IPR050230">
    <property type="entry name" value="CALM/Myosin/TropC-like"/>
</dbReference>
<dbReference type="InterPro" id="IPR002048">
    <property type="entry name" value="EF_hand_dom"/>
</dbReference>
<evidence type="ECO:0000256" key="1">
    <source>
        <dbReference type="ARBA" id="ARBA00002793"/>
    </source>
</evidence>
<dbReference type="FunFam" id="1.10.238.10:FF:000006">
    <property type="entry name" value="Calmodulin 1"/>
    <property type="match status" value="1"/>
</dbReference>
<dbReference type="KEGG" id="pmua:114605532"/>
<dbReference type="PROSITE" id="PS50222">
    <property type="entry name" value="EF_HAND_2"/>
    <property type="match status" value="4"/>
</dbReference>
<organism evidence="9 10">
    <name type="scientific">Podarcis muralis</name>
    <name type="common">Wall lizard</name>
    <name type="synonym">Lacerta muralis</name>
    <dbReference type="NCBI Taxonomy" id="64176"/>
    <lineage>
        <taxon>Eukaryota</taxon>
        <taxon>Metazoa</taxon>
        <taxon>Chordata</taxon>
        <taxon>Craniata</taxon>
        <taxon>Vertebrata</taxon>
        <taxon>Euteleostomi</taxon>
        <taxon>Lepidosauria</taxon>
        <taxon>Squamata</taxon>
        <taxon>Bifurcata</taxon>
        <taxon>Unidentata</taxon>
        <taxon>Episquamata</taxon>
        <taxon>Laterata</taxon>
        <taxon>Lacertibaenia</taxon>
        <taxon>Lacertidae</taxon>
        <taxon>Podarcis</taxon>
    </lineage>
</organism>
<accession>A0A670JEP2</accession>
<dbReference type="InterPro" id="IPR018247">
    <property type="entry name" value="EF_Hand_1_Ca_BS"/>
</dbReference>
<evidence type="ECO:0000313" key="9">
    <source>
        <dbReference type="Ensembl" id="ENSPMRP00000022069.1"/>
    </source>
</evidence>
<evidence type="ECO:0000313" key="10">
    <source>
        <dbReference type="Proteomes" id="UP000472272"/>
    </source>
</evidence>
<dbReference type="PROSITE" id="PS00018">
    <property type="entry name" value="EF_HAND_1"/>
    <property type="match status" value="4"/>
</dbReference>
<keyword evidence="10" id="KW-1185">Reference proteome</keyword>
<reference evidence="9 10" key="1">
    <citation type="journal article" date="2019" name="Proc. Natl. Acad. Sci. U.S.A.">
        <title>Regulatory changes in pterin and carotenoid genes underlie balanced color polymorphisms in the wall lizard.</title>
        <authorList>
            <person name="Andrade P."/>
            <person name="Pinho C."/>
            <person name="Perez I de Lanuza G."/>
            <person name="Afonso S."/>
            <person name="Brejcha J."/>
            <person name="Rubin C.J."/>
            <person name="Wallerman O."/>
            <person name="Pereira P."/>
            <person name="Sabatino S.J."/>
            <person name="Bellati A."/>
            <person name="Pellitteri-Rosa D."/>
            <person name="Bosakova Z."/>
            <person name="Bunikis I."/>
            <person name="Carretero M.A."/>
            <person name="Feiner N."/>
            <person name="Marsik P."/>
            <person name="Pauperio F."/>
            <person name="Salvi D."/>
            <person name="Soler L."/>
            <person name="While G.M."/>
            <person name="Uller T."/>
            <person name="Font E."/>
            <person name="Andersson L."/>
            <person name="Carneiro M."/>
        </authorList>
    </citation>
    <scope>NUCLEOTIDE SEQUENCE</scope>
</reference>
<feature type="domain" description="EF-hand" evidence="8">
    <location>
        <begin position="81"/>
        <end position="116"/>
    </location>
</feature>
<evidence type="ECO:0000256" key="7">
    <source>
        <dbReference type="ARBA" id="ARBA00022837"/>
    </source>
</evidence>